<protein>
    <recommendedName>
        <fullName evidence="3">Zn(2)-C6 fungal-type domain-containing protein</fullName>
    </recommendedName>
</protein>
<dbReference type="GO" id="GO:0000981">
    <property type="term" value="F:DNA-binding transcription factor activity, RNA polymerase II-specific"/>
    <property type="evidence" value="ECO:0007669"/>
    <property type="project" value="InterPro"/>
</dbReference>
<dbReference type="PROSITE" id="PS00463">
    <property type="entry name" value="ZN2_CY6_FUNGAL_1"/>
    <property type="match status" value="1"/>
</dbReference>
<dbReference type="CDD" id="cd00067">
    <property type="entry name" value="GAL4"/>
    <property type="match status" value="1"/>
</dbReference>
<sequence length="213" mass="24054">MDGPSRSLRAIAPVHAGARKASPPKDKGKLKDKERQESSPSPPPPKPKRQIIAAACEACRRRRSKCDGRRPTCSICLRKGSECEYAAEPDESRVAAIKRKNEMLQRELGEMKEIYSYLQTKPEPQVLALLHRIRSTPDFASVLQMVRELEQQPPQPSRSASYPQTPITLPPIRSLLDFPILRPSTGPSSSDDMQVESTYPDRMSLDPYDYQRR</sequence>
<feature type="region of interest" description="Disordered" evidence="2">
    <location>
        <begin position="150"/>
        <end position="213"/>
    </location>
</feature>
<feature type="domain" description="Zn(2)-C6 fungal-type" evidence="3">
    <location>
        <begin position="55"/>
        <end position="85"/>
    </location>
</feature>
<keyword evidence="1" id="KW-0539">Nucleus</keyword>
<dbReference type="Gene3D" id="4.10.240.10">
    <property type="entry name" value="Zn(2)-C6 fungal-type DNA-binding domain"/>
    <property type="match status" value="1"/>
</dbReference>
<evidence type="ECO:0000313" key="4">
    <source>
        <dbReference type="EMBL" id="KZF20194.1"/>
    </source>
</evidence>
<reference evidence="4 5" key="1">
    <citation type="journal article" date="2016" name="Fungal Biol.">
        <title>The genome of Xylona heveae provides a window into fungal endophytism.</title>
        <authorList>
            <person name="Gazis R."/>
            <person name="Kuo A."/>
            <person name="Riley R."/>
            <person name="LaButti K."/>
            <person name="Lipzen A."/>
            <person name="Lin J."/>
            <person name="Amirebrahimi M."/>
            <person name="Hesse C.N."/>
            <person name="Spatafora J.W."/>
            <person name="Henrissat B."/>
            <person name="Hainaut M."/>
            <person name="Grigoriev I.V."/>
            <person name="Hibbett D.S."/>
        </authorList>
    </citation>
    <scope>NUCLEOTIDE SEQUENCE [LARGE SCALE GENOMIC DNA]</scope>
    <source>
        <strain evidence="4 5">TC161</strain>
    </source>
</reference>
<feature type="compositionally biased region" description="Basic and acidic residues" evidence="2">
    <location>
        <begin position="23"/>
        <end position="37"/>
    </location>
</feature>
<evidence type="ECO:0000259" key="3">
    <source>
        <dbReference type="PROSITE" id="PS50048"/>
    </source>
</evidence>
<evidence type="ECO:0000313" key="5">
    <source>
        <dbReference type="Proteomes" id="UP000076632"/>
    </source>
</evidence>
<gene>
    <name evidence="4" type="ORF">L228DRAFT_24053</name>
</gene>
<dbReference type="Pfam" id="PF00172">
    <property type="entry name" value="Zn_clus"/>
    <property type="match status" value="1"/>
</dbReference>
<proteinExistence type="predicted"/>
<evidence type="ECO:0000256" key="2">
    <source>
        <dbReference type="SAM" id="MobiDB-lite"/>
    </source>
</evidence>
<dbReference type="InParanoid" id="A0A165AB25"/>
<dbReference type="SUPFAM" id="SSF57701">
    <property type="entry name" value="Zn2/Cys6 DNA-binding domain"/>
    <property type="match status" value="1"/>
</dbReference>
<dbReference type="STRING" id="1328760.A0A165AB25"/>
<organism evidence="4 5">
    <name type="scientific">Xylona heveae (strain CBS 132557 / TC161)</name>
    <dbReference type="NCBI Taxonomy" id="1328760"/>
    <lineage>
        <taxon>Eukaryota</taxon>
        <taxon>Fungi</taxon>
        <taxon>Dikarya</taxon>
        <taxon>Ascomycota</taxon>
        <taxon>Pezizomycotina</taxon>
        <taxon>Xylonomycetes</taxon>
        <taxon>Xylonales</taxon>
        <taxon>Xylonaceae</taxon>
        <taxon>Xylona</taxon>
    </lineage>
</organism>
<dbReference type="PANTHER" id="PTHR47256">
    <property type="entry name" value="ZN(II)2CYS6 TRANSCRIPTION FACTOR (EUROFUNG)-RELATED"/>
    <property type="match status" value="1"/>
</dbReference>
<dbReference type="GO" id="GO:0008270">
    <property type="term" value="F:zinc ion binding"/>
    <property type="evidence" value="ECO:0007669"/>
    <property type="project" value="InterPro"/>
</dbReference>
<feature type="compositionally biased region" description="Polar residues" evidence="2">
    <location>
        <begin position="185"/>
        <end position="197"/>
    </location>
</feature>
<evidence type="ECO:0000256" key="1">
    <source>
        <dbReference type="ARBA" id="ARBA00023242"/>
    </source>
</evidence>
<dbReference type="InterPro" id="IPR053187">
    <property type="entry name" value="Notoamide_regulator"/>
</dbReference>
<keyword evidence="5" id="KW-1185">Reference proteome</keyword>
<name>A0A165AB25_XYLHT</name>
<dbReference type="OrthoDB" id="10261408at2759"/>
<dbReference type="RefSeq" id="XP_018185749.1">
    <property type="nucleotide sequence ID" value="XM_018331253.1"/>
</dbReference>
<feature type="region of interest" description="Disordered" evidence="2">
    <location>
        <begin position="1"/>
        <end position="49"/>
    </location>
</feature>
<feature type="compositionally biased region" description="Polar residues" evidence="2">
    <location>
        <begin position="157"/>
        <end position="167"/>
    </location>
</feature>
<dbReference type="SMART" id="SM00066">
    <property type="entry name" value="GAL4"/>
    <property type="match status" value="1"/>
</dbReference>
<dbReference type="PANTHER" id="PTHR47256:SF1">
    <property type="entry name" value="ZN(II)2CYS6 TRANSCRIPTION FACTOR (EUROFUNG)"/>
    <property type="match status" value="1"/>
</dbReference>
<dbReference type="EMBL" id="KV407463">
    <property type="protein sequence ID" value="KZF20194.1"/>
    <property type="molecule type" value="Genomic_DNA"/>
</dbReference>
<dbReference type="InterPro" id="IPR001138">
    <property type="entry name" value="Zn2Cys6_DnaBD"/>
</dbReference>
<dbReference type="Proteomes" id="UP000076632">
    <property type="component" value="Unassembled WGS sequence"/>
</dbReference>
<dbReference type="AlphaFoldDB" id="A0A165AB25"/>
<dbReference type="GeneID" id="28896390"/>
<dbReference type="PROSITE" id="PS50048">
    <property type="entry name" value="ZN2_CY6_FUNGAL_2"/>
    <property type="match status" value="1"/>
</dbReference>
<dbReference type="InterPro" id="IPR036864">
    <property type="entry name" value="Zn2-C6_fun-type_DNA-bd_sf"/>
</dbReference>
<dbReference type="OMA" id="PYDYQRR"/>
<accession>A0A165AB25</accession>